<evidence type="ECO:0000259" key="8">
    <source>
        <dbReference type="PROSITE" id="PS50048"/>
    </source>
</evidence>
<dbReference type="GO" id="GO:0008270">
    <property type="term" value="F:zinc ion binding"/>
    <property type="evidence" value="ECO:0007669"/>
    <property type="project" value="InterPro"/>
</dbReference>
<accession>A0A698XLV2</accession>
<feature type="domain" description="Zn(2)-C6 fungal-type" evidence="8">
    <location>
        <begin position="34"/>
        <end position="63"/>
    </location>
</feature>
<dbReference type="PANTHER" id="PTHR31001">
    <property type="entry name" value="UNCHARACTERIZED TRANSCRIPTIONAL REGULATORY PROTEIN"/>
    <property type="match status" value="1"/>
</dbReference>
<feature type="region of interest" description="Disordered" evidence="7">
    <location>
        <begin position="672"/>
        <end position="698"/>
    </location>
</feature>
<name>A0A698XLV2_TALPI</name>
<dbReference type="SMART" id="SM00066">
    <property type="entry name" value="GAL4"/>
    <property type="match status" value="1"/>
</dbReference>
<dbReference type="GO" id="GO:0005634">
    <property type="term" value="C:nucleus"/>
    <property type="evidence" value="ECO:0007669"/>
    <property type="project" value="UniProtKB-SubCell"/>
</dbReference>
<keyword evidence="2" id="KW-0479">Metal-binding</keyword>
<evidence type="ECO:0000256" key="5">
    <source>
        <dbReference type="ARBA" id="ARBA00023163"/>
    </source>
</evidence>
<keyword evidence="6" id="KW-0539">Nucleus</keyword>
<evidence type="ECO:0000256" key="7">
    <source>
        <dbReference type="SAM" id="MobiDB-lite"/>
    </source>
</evidence>
<evidence type="ECO:0000256" key="4">
    <source>
        <dbReference type="ARBA" id="ARBA00023125"/>
    </source>
</evidence>
<dbReference type="SMART" id="SM00906">
    <property type="entry name" value="Fungal_trans"/>
    <property type="match status" value="1"/>
</dbReference>
<comment type="subcellular location">
    <subcellularLocation>
        <location evidence="1">Nucleus</location>
    </subcellularLocation>
</comment>
<keyword evidence="3" id="KW-0805">Transcription regulation</keyword>
<dbReference type="Pfam" id="PF04082">
    <property type="entry name" value="Fungal_trans"/>
    <property type="match status" value="1"/>
</dbReference>
<evidence type="ECO:0000256" key="6">
    <source>
        <dbReference type="ARBA" id="ARBA00023242"/>
    </source>
</evidence>
<dbReference type="InterPro" id="IPR007219">
    <property type="entry name" value="XnlR_reg_dom"/>
</dbReference>
<proteinExistence type="predicted"/>
<keyword evidence="10" id="KW-1185">Reference proteome</keyword>
<dbReference type="InterPro" id="IPR001138">
    <property type="entry name" value="Zn2Cys6_DnaBD"/>
</dbReference>
<dbReference type="InterPro" id="IPR050613">
    <property type="entry name" value="Sec_Metabolite_Reg"/>
</dbReference>
<keyword evidence="4" id="KW-0238">DNA-binding</keyword>
<feature type="compositionally biased region" description="Basic and acidic residues" evidence="7">
    <location>
        <begin position="679"/>
        <end position="696"/>
    </location>
</feature>
<evidence type="ECO:0000313" key="9">
    <source>
        <dbReference type="EMBL" id="GAM33764.1"/>
    </source>
</evidence>
<gene>
    <name evidence="9" type="ORF">TCE0_013f00903</name>
</gene>
<evidence type="ECO:0000256" key="3">
    <source>
        <dbReference type="ARBA" id="ARBA00023015"/>
    </source>
</evidence>
<dbReference type="PROSITE" id="PS00463">
    <property type="entry name" value="ZN2_CY6_FUNGAL_1"/>
    <property type="match status" value="1"/>
</dbReference>
<dbReference type="AlphaFoldDB" id="A0A698XLV2"/>
<dbReference type="CDD" id="cd00067">
    <property type="entry name" value="GAL4"/>
    <property type="match status" value="1"/>
</dbReference>
<organism evidence="9 10">
    <name type="scientific">Talaromyces pinophilus</name>
    <name type="common">Penicillium pinophilum</name>
    <dbReference type="NCBI Taxonomy" id="128442"/>
    <lineage>
        <taxon>Eukaryota</taxon>
        <taxon>Fungi</taxon>
        <taxon>Dikarya</taxon>
        <taxon>Ascomycota</taxon>
        <taxon>Pezizomycotina</taxon>
        <taxon>Eurotiomycetes</taxon>
        <taxon>Eurotiomycetidae</taxon>
        <taxon>Eurotiales</taxon>
        <taxon>Trichocomaceae</taxon>
        <taxon>Talaromyces</taxon>
        <taxon>Talaromyces sect. Talaromyces</taxon>
    </lineage>
</organism>
<reference evidence="10" key="1">
    <citation type="journal article" date="2015" name="Genome Announc.">
        <title>Draft genome sequence of Talaromyces cellulolyticus strain Y-94, a source of lignocellulosic biomass-degrading enzymes.</title>
        <authorList>
            <person name="Fujii T."/>
            <person name="Koike H."/>
            <person name="Sawayama S."/>
            <person name="Yano S."/>
            <person name="Inoue H."/>
        </authorList>
    </citation>
    <scope>NUCLEOTIDE SEQUENCE [LARGE SCALE GENOMIC DNA]</scope>
    <source>
        <strain evidence="10">Y-94</strain>
    </source>
</reference>
<keyword evidence="5" id="KW-0804">Transcription</keyword>
<dbReference type="CDD" id="cd12148">
    <property type="entry name" value="fungal_TF_MHR"/>
    <property type="match status" value="1"/>
</dbReference>
<dbReference type="GO" id="GO:0003677">
    <property type="term" value="F:DNA binding"/>
    <property type="evidence" value="ECO:0007669"/>
    <property type="project" value="UniProtKB-KW"/>
</dbReference>
<dbReference type="Proteomes" id="UP000053095">
    <property type="component" value="Unassembled WGS sequence"/>
</dbReference>
<evidence type="ECO:0000256" key="1">
    <source>
        <dbReference type="ARBA" id="ARBA00004123"/>
    </source>
</evidence>
<evidence type="ECO:0000313" key="10">
    <source>
        <dbReference type="Proteomes" id="UP000053095"/>
    </source>
</evidence>
<dbReference type="SUPFAM" id="SSF57701">
    <property type="entry name" value="Zn2/Cys6 DNA-binding domain"/>
    <property type="match status" value="1"/>
</dbReference>
<dbReference type="InterPro" id="IPR036864">
    <property type="entry name" value="Zn2-C6_fun-type_DNA-bd_sf"/>
</dbReference>
<dbReference type="GO" id="GO:0006351">
    <property type="term" value="P:DNA-templated transcription"/>
    <property type="evidence" value="ECO:0007669"/>
    <property type="project" value="InterPro"/>
</dbReference>
<dbReference type="Gene3D" id="4.10.240.10">
    <property type="entry name" value="Zn(2)-C6 fungal-type DNA-binding domain"/>
    <property type="match status" value="1"/>
</dbReference>
<protein>
    <recommendedName>
        <fullName evidence="8">Zn(2)-C6 fungal-type domain-containing protein</fullName>
    </recommendedName>
</protein>
<evidence type="ECO:0000256" key="2">
    <source>
        <dbReference type="ARBA" id="ARBA00022723"/>
    </source>
</evidence>
<dbReference type="EMBL" id="DF933809">
    <property type="protein sequence ID" value="GAM33764.1"/>
    <property type="molecule type" value="Genomic_DNA"/>
</dbReference>
<dbReference type="GO" id="GO:0000981">
    <property type="term" value="F:DNA-binding transcription factor activity, RNA polymerase II-specific"/>
    <property type="evidence" value="ECO:0007669"/>
    <property type="project" value="InterPro"/>
</dbReference>
<dbReference type="PROSITE" id="PS50048">
    <property type="entry name" value="ZN2_CY6_FUNGAL_2"/>
    <property type="match status" value="1"/>
</dbReference>
<sequence>MSMSEDVSEYHQMARNPVVNKIPRRGGGKRTPLSCLACRQHKLRCDRRVPCGTCIRYRREARCCENPAPSRRREATVAQALEHQAVEERPSSPTAETVLCHDRQGVEAHESMLHGADPGWVGRRASSVQNVHLSSDRAGQPATSQGLSSFVTLLGLRADLDETASPSLPQILAEANQAKRPSSWWSFVDGHRIKRAWRQQLSAALPSRPQCDLLVNYYLEHINWIFQTIHVPSFRRDYALFWDSGMDQADLIWLSLLFTVISVSALYVPLGIVEVVGCPRDCIRHLAHVWHLASQRALRAGDYEARPCLGQLQTFSVTQLYWYATNKIETLNSHLGQAVRNAQAIGLDRDTNASTCLQDEMRHRLWWDLVDSDTFQTICLDREPLIRLKDPGVPLPLNCDDHDMTATSIHPKPLDEPTVMSMNIYRAQVFRILNRHFCATHGDCLQSLESVHRLDAEIVELVAKLPWYFQLDEEGKPPRLPELLGEVLTWQNHILRTCVSTQRIRMYRPFLADRIDDAWENVAKAADDALVVYRTLRTDGATTSHQKFFAQAYQVFSVAVSVAALLLVEGSLPIPNVYRQIKDMAMDLKMLEEQGCPVPVATHGRQVLLQMLALFDSRWTDPKPPEDAQRLVPDISVILGGENRTRAYVDRLTSQAQPITPTTITSAAPQCLPADSEEDNRTETHAAGEPVEETRCTPEPLMDSFLGDMMESIDPELFLENIRPLGLLDWDMTGLVDGQGK</sequence>